<dbReference type="CDD" id="cd05233">
    <property type="entry name" value="SDR_c"/>
    <property type="match status" value="1"/>
</dbReference>
<evidence type="ECO:0000256" key="2">
    <source>
        <dbReference type="ARBA" id="ARBA00023002"/>
    </source>
</evidence>
<feature type="domain" description="Ketoreductase" evidence="3">
    <location>
        <begin position="18"/>
        <end position="167"/>
    </location>
</feature>
<protein>
    <submittedName>
        <fullName evidence="4">Short chain dehydrogenase</fullName>
    </submittedName>
</protein>
<comment type="similarity">
    <text evidence="1">Belongs to the short-chain dehydrogenases/reductases (SDR) family.</text>
</comment>
<dbReference type="GO" id="GO:0006633">
    <property type="term" value="P:fatty acid biosynthetic process"/>
    <property type="evidence" value="ECO:0007669"/>
    <property type="project" value="TreeGrafter"/>
</dbReference>
<evidence type="ECO:0000313" key="5">
    <source>
        <dbReference type="Proteomes" id="UP000617734"/>
    </source>
</evidence>
<dbReference type="SUPFAM" id="SSF51735">
    <property type="entry name" value="NAD(P)-binding Rossmann-fold domains"/>
    <property type="match status" value="1"/>
</dbReference>
<dbReference type="EMBL" id="BNBO01000026">
    <property type="protein sequence ID" value="GHH75538.1"/>
    <property type="molecule type" value="Genomic_DNA"/>
</dbReference>
<dbReference type="SMART" id="SM00822">
    <property type="entry name" value="PKS_KR"/>
    <property type="match status" value="1"/>
</dbReference>
<dbReference type="Gene3D" id="3.40.50.720">
    <property type="entry name" value="NAD(P)-binding Rossmann-like Domain"/>
    <property type="match status" value="1"/>
</dbReference>
<dbReference type="InterPro" id="IPR020904">
    <property type="entry name" value="Sc_DH/Rdtase_CS"/>
</dbReference>
<dbReference type="FunFam" id="3.40.50.720:FF:000084">
    <property type="entry name" value="Short-chain dehydrogenase reductase"/>
    <property type="match status" value="1"/>
</dbReference>
<reference evidence="4" key="2">
    <citation type="submission" date="2020-09" db="EMBL/GenBank/DDBJ databases">
        <authorList>
            <person name="Sun Q."/>
            <person name="Ohkuma M."/>
        </authorList>
    </citation>
    <scope>NUCLEOTIDE SEQUENCE</scope>
    <source>
        <strain evidence="4">JCM 4646</strain>
    </source>
</reference>
<dbReference type="PROSITE" id="PS00061">
    <property type="entry name" value="ADH_SHORT"/>
    <property type="match status" value="1"/>
</dbReference>
<dbReference type="PANTHER" id="PTHR42760:SF133">
    <property type="entry name" value="3-OXOACYL-[ACYL-CARRIER-PROTEIN] REDUCTASE"/>
    <property type="match status" value="1"/>
</dbReference>
<dbReference type="PRINTS" id="PR00081">
    <property type="entry name" value="GDHRDH"/>
</dbReference>
<comment type="caution">
    <text evidence="4">The sequence shown here is derived from an EMBL/GenBank/DDBJ whole genome shotgun (WGS) entry which is preliminary data.</text>
</comment>
<organism evidence="4 5">
    <name type="scientific">Kitasatospora indigofera</name>
    <dbReference type="NCBI Taxonomy" id="67307"/>
    <lineage>
        <taxon>Bacteria</taxon>
        <taxon>Bacillati</taxon>
        <taxon>Actinomycetota</taxon>
        <taxon>Actinomycetes</taxon>
        <taxon>Kitasatosporales</taxon>
        <taxon>Streptomycetaceae</taxon>
        <taxon>Kitasatospora</taxon>
    </lineage>
</organism>
<dbReference type="GO" id="GO:0016616">
    <property type="term" value="F:oxidoreductase activity, acting on the CH-OH group of donors, NAD or NADP as acceptor"/>
    <property type="evidence" value="ECO:0007669"/>
    <property type="project" value="TreeGrafter"/>
</dbReference>
<name>A0A919KWY9_9ACTN</name>
<dbReference type="GO" id="GO:0048038">
    <property type="term" value="F:quinone binding"/>
    <property type="evidence" value="ECO:0007669"/>
    <property type="project" value="TreeGrafter"/>
</dbReference>
<evidence type="ECO:0000259" key="3">
    <source>
        <dbReference type="SMART" id="SM00822"/>
    </source>
</evidence>
<dbReference type="InterPro" id="IPR057326">
    <property type="entry name" value="KR_dom"/>
</dbReference>
<sequence>MTVADDAGRPVPPGPAGRVVVVTGGSTGIGRAAALAFAEAGMRVVLASRRAEQGEDAAAEIKEAGGEAQFLACDVTDPEQVRELFATVRSTYGAVHHAFNNAGVPGDGRLVDLTPEQFDATFAVNTRGLWLCMREELRTMAAQGFGSIVNNTSVHGLRTVFPGIGAYVTSKHAAIALTRIGALEHARDGVRVNAVAPGPIETEMLAASEAAVGGATTWRGLIPSGVIGTPRQVADVVLWLFSEASGYVNGQVVAVDGGFLAV</sequence>
<dbReference type="Proteomes" id="UP000617734">
    <property type="component" value="Unassembled WGS sequence"/>
</dbReference>
<evidence type="ECO:0000313" key="4">
    <source>
        <dbReference type="EMBL" id="GHH75538.1"/>
    </source>
</evidence>
<dbReference type="Pfam" id="PF13561">
    <property type="entry name" value="adh_short_C2"/>
    <property type="match status" value="1"/>
</dbReference>
<keyword evidence="2" id="KW-0560">Oxidoreductase</keyword>
<dbReference type="AlphaFoldDB" id="A0A919KWY9"/>
<reference evidence="4" key="1">
    <citation type="journal article" date="2014" name="Int. J. Syst. Evol. Microbiol.">
        <title>Complete genome sequence of Corynebacterium casei LMG S-19264T (=DSM 44701T), isolated from a smear-ripened cheese.</title>
        <authorList>
            <consortium name="US DOE Joint Genome Institute (JGI-PGF)"/>
            <person name="Walter F."/>
            <person name="Albersmeier A."/>
            <person name="Kalinowski J."/>
            <person name="Ruckert C."/>
        </authorList>
    </citation>
    <scope>NUCLEOTIDE SEQUENCE</scope>
    <source>
        <strain evidence="4">JCM 4646</strain>
    </source>
</reference>
<gene>
    <name evidence="4" type="ORF">GCM10018781_44590</name>
</gene>
<accession>A0A919KWY9</accession>
<keyword evidence="5" id="KW-1185">Reference proteome</keyword>
<proteinExistence type="inferred from homology"/>
<dbReference type="InterPro" id="IPR002347">
    <property type="entry name" value="SDR_fam"/>
</dbReference>
<dbReference type="PANTHER" id="PTHR42760">
    <property type="entry name" value="SHORT-CHAIN DEHYDROGENASES/REDUCTASES FAMILY MEMBER"/>
    <property type="match status" value="1"/>
</dbReference>
<evidence type="ECO:0000256" key="1">
    <source>
        <dbReference type="ARBA" id="ARBA00006484"/>
    </source>
</evidence>
<dbReference type="InterPro" id="IPR036291">
    <property type="entry name" value="NAD(P)-bd_dom_sf"/>
</dbReference>